<evidence type="ECO:0000256" key="1">
    <source>
        <dbReference type="SAM" id="MobiDB-lite"/>
    </source>
</evidence>
<evidence type="ECO:0000313" key="3">
    <source>
        <dbReference type="Proteomes" id="UP001642484"/>
    </source>
</evidence>
<dbReference type="EMBL" id="CAXAMN010025806">
    <property type="protein sequence ID" value="CAK9098385.1"/>
    <property type="molecule type" value="Genomic_DNA"/>
</dbReference>
<feature type="region of interest" description="Disordered" evidence="1">
    <location>
        <begin position="398"/>
        <end position="430"/>
    </location>
</feature>
<proteinExistence type="predicted"/>
<feature type="region of interest" description="Disordered" evidence="1">
    <location>
        <begin position="314"/>
        <end position="369"/>
    </location>
</feature>
<feature type="region of interest" description="Disordered" evidence="1">
    <location>
        <begin position="1"/>
        <end position="20"/>
    </location>
</feature>
<accession>A0ABP0RCS3</accession>
<reference evidence="2 3" key="1">
    <citation type="submission" date="2024-02" db="EMBL/GenBank/DDBJ databases">
        <authorList>
            <person name="Chen Y."/>
            <person name="Shah S."/>
            <person name="Dougan E. K."/>
            <person name="Thang M."/>
            <person name="Chan C."/>
        </authorList>
    </citation>
    <scope>NUCLEOTIDE SEQUENCE [LARGE SCALE GENOMIC DNA]</scope>
</reference>
<name>A0ABP0RCS3_9DINO</name>
<feature type="compositionally biased region" description="Basic and acidic residues" evidence="1">
    <location>
        <begin position="114"/>
        <end position="129"/>
    </location>
</feature>
<comment type="caution">
    <text evidence="2">The sequence shown here is derived from an EMBL/GenBank/DDBJ whole genome shotgun (WGS) entry which is preliminary data.</text>
</comment>
<gene>
    <name evidence="2" type="ORF">CCMP2556_LOCUS46615</name>
</gene>
<organism evidence="2 3">
    <name type="scientific">Durusdinium trenchii</name>
    <dbReference type="NCBI Taxonomy" id="1381693"/>
    <lineage>
        <taxon>Eukaryota</taxon>
        <taxon>Sar</taxon>
        <taxon>Alveolata</taxon>
        <taxon>Dinophyceae</taxon>
        <taxon>Suessiales</taxon>
        <taxon>Symbiodiniaceae</taxon>
        <taxon>Durusdinium</taxon>
    </lineage>
</organism>
<feature type="region of interest" description="Disordered" evidence="1">
    <location>
        <begin position="114"/>
        <end position="137"/>
    </location>
</feature>
<evidence type="ECO:0000313" key="2">
    <source>
        <dbReference type="EMBL" id="CAK9098385.1"/>
    </source>
</evidence>
<sequence length="492" mass="51438">MLRIGSGSKPLVLTHRGTGAIPRPDNSAQAALEDPMMTFGQGLPRPTAVTPTAAPAAVPAMVGPGPVAKAAEAAYAAVRKSRAPAVGTPELWHVHVGDEITIARLIHQQLCNGPRERGGRDVRLGRSGRDGPGGVSAVGAKRKVLEGETLEVDVPSPDMATLNEEVDQAFAQLRADEERLRNCLRMLSWLQLRKLVSEPREANVEEHSVKIKYGKADALSSMLKAAAATREAARTTLRRLVAVSGIGIGGGPGGGDAGVELRTLRKTQLLNRCATQGIAKRMLERFPVGSEASEAIPSLESLLRELDRLEHQEAKAAGKGRTGPAVVLGSKPQLHRPRDDGAPRTAAPSWSQRGRPKPSGGGSSSRAKEGGVFAGLFREEALPCAPCANAAAHPAENANAAARSTSTARGPRGPPNSAAGQPRKAAEEAAARPVAAVKLGERARLGGLHGFLSELNGRPCVLEGSDPETGQGYVRLVGGFVETVPLENVLPE</sequence>
<keyword evidence="3" id="KW-1185">Reference proteome</keyword>
<protein>
    <submittedName>
        <fullName evidence="2">Uncharacterized protein</fullName>
    </submittedName>
</protein>
<dbReference type="Proteomes" id="UP001642484">
    <property type="component" value="Unassembled WGS sequence"/>
</dbReference>